<dbReference type="RefSeq" id="WP_122185712.1">
    <property type="nucleotide sequence ID" value="NZ_RFFJ01000155.1"/>
</dbReference>
<dbReference type="EMBL" id="RFFJ01000155">
    <property type="protein sequence ID" value="RMI36111.1"/>
    <property type="molecule type" value="Genomic_DNA"/>
</dbReference>
<dbReference type="Proteomes" id="UP000278673">
    <property type="component" value="Unassembled WGS sequence"/>
</dbReference>
<dbReference type="SUPFAM" id="SSF50952">
    <property type="entry name" value="Soluble quinoprotein glucose dehydrogenase"/>
    <property type="match status" value="1"/>
</dbReference>
<name>A0A3M2LF19_9ACTN</name>
<evidence type="ECO:0000256" key="2">
    <source>
        <dbReference type="SAM" id="SignalP"/>
    </source>
</evidence>
<dbReference type="PROSITE" id="PS51257">
    <property type="entry name" value="PROKAR_LIPOPROTEIN"/>
    <property type="match status" value="1"/>
</dbReference>
<keyword evidence="2" id="KW-0732">Signal</keyword>
<feature type="region of interest" description="Disordered" evidence="1">
    <location>
        <begin position="37"/>
        <end position="86"/>
    </location>
</feature>
<reference evidence="4 5" key="1">
    <citation type="submission" date="2018-10" db="EMBL/GenBank/DDBJ databases">
        <title>Isolation, diversity and antifungal activity of actinobacteria from wheat.</title>
        <authorList>
            <person name="Han C."/>
        </authorList>
    </citation>
    <scope>NUCLEOTIDE SEQUENCE [LARGE SCALE GENOMIC DNA]</scope>
    <source>
        <strain evidence="4 5">NEAU-YY642</strain>
    </source>
</reference>
<accession>A0A3M2LF19</accession>
<keyword evidence="5" id="KW-1185">Reference proteome</keyword>
<proteinExistence type="predicted"/>
<feature type="signal peptide" evidence="2">
    <location>
        <begin position="1"/>
        <end position="28"/>
    </location>
</feature>
<sequence length="393" mass="39898">MGARAARRRPLRHALLVAVAGATLLAGCAIGPASDRLAAADDTTPPTPQETGEDGRPGDGADDPTDSATTPEPERSADPEGSADDPEVLAEGLADACCLAELPGTDDVLVGSRTGEITRVTPEGGTTELGRPAVLAGSTTGELLGLAVDPRYDEAGSPSNWLYVFHGGTNQNQIVRYTLDEDGEPSLGSAPDTVLSRLPRGETANGGALAFDNDGMLLLATGAAGQPELATDPESEAGKILRVEPDGDPAPGNLPADSRIFSMGYPDVRGLAWDPDRNGLWAVAVTDEGAVEVTLVPPGGVGDDGGDRVRLPWEAGDAVPAGLAYVAGSLWVPSTVGTPLWRLPLDGVALSGGSAQELSPEGFPAPAAALAGADGASLLVLGQDGTLTRYHVD</sequence>
<feature type="domain" description="Glucose/Sorbosone dehydrogenase" evidence="3">
    <location>
        <begin position="99"/>
        <end position="299"/>
    </location>
</feature>
<evidence type="ECO:0000256" key="1">
    <source>
        <dbReference type="SAM" id="MobiDB-lite"/>
    </source>
</evidence>
<feature type="chain" id="PRO_5039047698" description="Glucose/Sorbosone dehydrogenase domain-containing protein" evidence="2">
    <location>
        <begin position="29"/>
        <end position="393"/>
    </location>
</feature>
<evidence type="ECO:0000313" key="5">
    <source>
        <dbReference type="Proteomes" id="UP000278673"/>
    </source>
</evidence>
<dbReference type="InterPro" id="IPR011041">
    <property type="entry name" value="Quinoprot_gluc/sorb_DH_b-prop"/>
</dbReference>
<evidence type="ECO:0000313" key="4">
    <source>
        <dbReference type="EMBL" id="RMI36111.1"/>
    </source>
</evidence>
<protein>
    <recommendedName>
        <fullName evidence="3">Glucose/Sorbosone dehydrogenase domain-containing protein</fullName>
    </recommendedName>
</protein>
<dbReference type="Gene3D" id="2.120.10.30">
    <property type="entry name" value="TolB, C-terminal domain"/>
    <property type="match status" value="1"/>
</dbReference>
<dbReference type="AlphaFoldDB" id="A0A3M2LF19"/>
<dbReference type="PANTHER" id="PTHR19328">
    <property type="entry name" value="HEDGEHOG-INTERACTING PROTEIN"/>
    <property type="match status" value="1"/>
</dbReference>
<dbReference type="InterPro" id="IPR011042">
    <property type="entry name" value="6-blade_b-propeller_TolB-like"/>
</dbReference>
<gene>
    <name evidence="4" type="ORF">EBN88_22395</name>
</gene>
<dbReference type="PANTHER" id="PTHR19328:SF13">
    <property type="entry name" value="HIPL1 PROTEIN"/>
    <property type="match status" value="1"/>
</dbReference>
<organism evidence="4 5">
    <name type="scientific">Streptomyces triticirhizae</name>
    <dbReference type="NCBI Taxonomy" id="2483353"/>
    <lineage>
        <taxon>Bacteria</taxon>
        <taxon>Bacillati</taxon>
        <taxon>Actinomycetota</taxon>
        <taxon>Actinomycetes</taxon>
        <taxon>Kitasatosporales</taxon>
        <taxon>Streptomycetaceae</taxon>
        <taxon>Streptomyces</taxon>
    </lineage>
</organism>
<dbReference type="Pfam" id="PF07995">
    <property type="entry name" value="GSDH"/>
    <property type="match status" value="1"/>
</dbReference>
<comment type="caution">
    <text evidence="4">The sequence shown here is derived from an EMBL/GenBank/DDBJ whole genome shotgun (WGS) entry which is preliminary data.</text>
</comment>
<dbReference type="InterPro" id="IPR012938">
    <property type="entry name" value="Glc/Sorbosone_DH"/>
</dbReference>
<evidence type="ECO:0000259" key="3">
    <source>
        <dbReference type="Pfam" id="PF07995"/>
    </source>
</evidence>